<gene>
    <name evidence="3" type="ORF">FSB76_24370</name>
</gene>
<protein>
    <submittedName>
        <fullName evidence="3">DUF4134 domain-containing protein</fullName>
    </submittedName>
</protein>
<dbReference type="EMBL" id="CP042437">
    <property type="protein sequence ID" value="QEC78931.1"/>
    <property type="molecule type" value="Genomic_DNA"/>
</dbReference>
<dbReference type="Pfam" id="PF13572">
    <property type="entry name" value="DUF4134"/>
    <property type="match status" value="1"/>
</dbReference>
<evidence type="ECO:0000313" key="3">
    <source>
        <dbReference type="EMBL" id="QEC78931.1"/>
    </source>
</evidence>
<keyword evidence="1" id="KW-1133">Transmembrane helix</keyword>
<reference evidence="3 4" key="1">
    <citation type="journal article" date="2013" name="J. Microbiol.">
        <title>Mucilaginibacter ginsenosidivorax sp. nov., with ginsenoside converting activity isolated from sediment.</title>
        <authorList>
            <person name="Kim J.K."/>
            <person name="Choi T.E."/>
            <person name="Liu Q.M."/>
            <person name="Park H.Y."/>
            <person name="Yi T.H."/>
            <person name="Yoon M.H."/>
            <person name="Kim S.C."/>
            <person name="Im W.T."/>
        </authorList>
    </citation>
    <scope>NUCLEOTIDE SEQUENCE [LARGE SCALE GENOMIC DNA]</scope>
    <source>
        <strain evidence="3 4">KHI28</strain>
    </source>
</reference>
<dbReference type="Proteomes" id="UP000321362">
    <property type="component" value="Chromosome"/>
</dbReference>
<keyword evidence="1" id="KW-0812">Transmembrane</keyword>
<keyword evidence="1" id="KW-0472">Membrane</keyword>
<feature type="transmembrane region" description="Helical" evidence="1">
    <location>
        <begin position="35"/>
        <end position="54"/>
    </location>
</feature>
<accession>A0A5B8W5H5</accession>
<dbReference type="RefSeq" id="WP_147058043.1">
    <property type="nucleotide sequence ID" value="NZ_CP042437.1"/>
</dbReference>
<name>A0A5B8W5H5_9SPHI</name>
<organism evidence="3 4">
    <name type="scientific">Mucilaginibacter ginsenosidivorax</name>
    <dbReference type="NCBI Taxonomy" id="862126"/>
    <lineage>
        <taxon>Bacteria</taxon>
        <taxon>Pseudomonadati</taxon>
        <taxon>Bacteroidota</taxon>
        <taxon>Sphingobacteriia</taxon>
        <taxon>Sphingobacteriales</taxon>
        <taxon>Sphingobacteriaceae</taxon>
        <taxon>Mucilaginibacter</taxon>
    </lineage>
</organism>
<feature type="signal peptide" evidence="2">
    <location>
        <begin position="1"/>
        <end position="19"/>
    </location>
</feature>
<evidence type="ECO:0000256" key="1">
    <source>
        <dbReference type="SAM" id="Phobius"/>
    </source>
</evidence>
<dbReference type="KEGG" id="mgk:FSB76_24370"/>
<dbReference type="OrthoDB" id="1029065at2"/>
<keyword evidence="2" id="KW-0732">Signal</keyword>
<keyword evidence="4" id="KW-1185">Reference proteome</keyword>
<feature type="transmembrane region" description="Helical" evidence="1">
    <location>
        <begin position="74"/>
        <end position="95"/>
    </location>
</feature>
<evidence type="ECO:0000313" key="4">
    <source>
        <dbReference type="Proteomes" id="UP000321362"/>
    </source>
</evidence>
<dbReference type="InterPro" id="IPR025408">
    <property type="entry name" value="DUF4134"/>
</dbReference>
<dbReference type="AlphaFoldDB" id="A0A5B8W5H5"/>
<feature type="chain" id="PRO_5022952815" evidence="2">
    <location>
        <begin position="20"/>
        <end position="97"/>
    </location>
</feature>
<proteinExistence type="predicted"/>
<evidence type="ECO:0000256" key="2">
    <source>
        <dbReference type="SAM" id="SignalP"/>
    </source>
</evidence>
<sequence length="97" mass="10668">MKAFLLTFCCCLLVLGAGAQPGISEMQQAQQNLRSTFFSAMDCSLVLAAVFGIIGAVRIYHNWQMGHPRIDEQVAVWFFAAFFMVLAGAFLRGVFGL</sequence>